<proteinExistence type="predicted"/>
<keyword evidence="5" id="KW-1185">Reference proteome</keyword>
<dbReference type="InterPro" id="IPR051685">
    <property type="entry name" value="Ycf3/AcsC/BcsC/TPR_MFPF"/>
</dbReference>
<dbReference type="PANTHER" id="PTHR44943">
    <property type="entry name" value="CELLULOSE SYNTHASE OPERON PROTEIN C"/>
    <property type="match status" value="1"/>
</dbReference>
<dbReference type="Pfam" id="PF13181">
    <property type="entry name" value="TPR_8"/>
    <property type="match status" value="1"/>
</dbReference>
<evidence type="ECO:0000313" key="4">
    <source>
        <dbReference type="EMBL" id="BAX78568.1"/>
    </source>
</evidence>
<name>A0A1Y1CDY5_9BACT</name>
<dbReference type="InterPro" id="IPR019734">
    <property type="entry name" value="TPR_rpt"/>
</dbReference>
<evidence type="ECO:0000256" key="1">
    <source>
        <dbReference type="ARBA" id="ARBA00022737"/>
    </source>
</evidence>
<accession>A0A1Y1CDY5</accession>
<dbReference type="SUPFAM" id="SSF48452">
    <property type="entry name" value="TPR-like"/>
    <property type="match status" value="1"/>
</dbReference>
<dbReference type="Proteomes" id="UP000218267">
    <property type="component" value="Chromosome"/>
</dbReference>
<evidence type="ECO:0000256" key="2">
    <source>
        <dbReference type="ARBA" id="ARBA00022803"/>
    </source>
</evidence>
<dbReference type="KEGG" id="mbas:ALGA_0173"/>
<dbReference type="OrthoDB" id="965869at2"/>
<evidence type="ECO:0000313" key="5">
    <source>
        <dbReference type="Proteomes" id="UP000218267"/>
    </source>
</evidence>
<keyword evidence="2 3" id="KW-0802">TPR repeat</keyword>
<protein>
    <submittedName>
        <fullName evidence="4">Uncharacterized protein</fullName>
    </submittedName>
</protein>
<dbReference type="RefSeq" id="WP_096427504.1">
    <property type="nucleotide sequence ID" value="NZ_AP018042.1"/>
</dbReference>
<dbReference type="Gene3D" id="1.25.40.10">
    <property type="entry name" value="Tetratricopeptide repeat domain"/>
    <property type="match status" value="1"/>
</dbReference>
<reference evidence="4 5" key="1">
    <citation type="journal article" date="2018" name="Mar. Genomics">
        <title>Complete genome sequence of Marinifilaceae bacterium strain SPP2, isolated from the Antarctic marine sediment.</title>
        <authorList>
            <person name="Watanabe M."/>
            <person name="Kojima H."/>
            <person name="Fukui M."/>
        </authorList>
    </citation>
    <scope>NUCLEOTIDE SEQUENCE [LARGE SCALE GENOMIC DNA]</scope>
    <source>
        <strain evidence="4 5">SPP2</strain>
    </source>
</reference>
<dbReference type="AlphaFoldDB" id="A0A1Y1CDY5"/>
<dbReference type="EMBL" id="AP018042">
    <property type="protein sequence ID" value="BAX78568.1"/>
    <property type="molecule type" value="Genomic_DNA"/>
</dbReference>
<dbReference type="SMART" id="SM00028">
    <property type="entry name" value="TPR"/>
    <property type="match status" value="3"/>
</dbReference>
<dbReference type="InterPro" id="IPR011990">
    <property type="entry name" value="TPR-like_helical_dom_sf"/>
</dbReference>
<reference evidence="5" key="2">
    <citation type="journal article" date="2020" name="Antonie Van Leeuwenhoek">
        <title>Labilibaculum antarcticum sp. nov., a novel facultative anaerobic, psychrotorelant bacterium isolated from marine sediment of Antarctica.</title>
        <authorList>
            <person name="Watanabe M."/>
            <person name="Kojima H."/>
            <person name="Fukui M."/>
        </authorList>
    </citation>
    <scope>NUCLEOTIDE SEQUENCE [LARGE SCALE GENOMIC DNA]</scope>
    <source>
        <strain evidence="5">SPP2</strain>
    </source>
</reference>
<keyword evidence="1" id="KW-0677">Repeat</keyword>
<organism evidence="4 5">
    <name type="scientific">Labilibaculum antarcticum</name>
    <dbReference type="NCBI Taxonomy" id="1717717"/>
    <lineage>
        <taxon>Bacteria</taxon>
        <taxon>Pseudomonadati</taxon>
        <taxon>Bacteroidota</taxon>
        <taxon>Bacteroidia</taxon>
        <taxon>Marinilabiliales</taxon>
        <taxon>Marinifilaceae</taxon>
        <taxon>Labilibaculum</taxon>
    </lineage>
</organism>
<sequence>MKNIFFLIVGIFYFSGVFSQNVERYKEYHDNGRALILQGKYEKAISYLDTAINIMPYYSTIFQDRGYAKMQVKKYEDAILDFDHVLNKKPYLSEVRLQRGMALYHVNRLNDSESDLLEVLNSNPNKSHEAIIYLDNIRKEREITAQQDYYEMLQSIRFQVENERIYRARHREEIIWNTVVPLAFWTTVFLSW</sequence>
<dbReference type="PANTHER" id="PTHR44943:SF4">
    <property type="entry name" value="TPR REPEAT-CONTAINING PROTEIN MJ0798"/>
    <property type="match status" value="1"/>
</dbReference>
<gene>
    <name evidence="4" type="ORF">ALGA_0173</name>
</gene>
<feature type="repeat" description="TPR" evidence="3">
    <location>
        <begin position="25"/>
        <end position="58"/>
    </location>
</feature>
<dbReference type="PROSITE" id="PS50005">
    <property type="entry name" value="TPR"/>
    <property type="match status" value="1"/>
</dbReference>
<evidence type="ECO:0000256" key="3">
    <source>
        <dbReference type="PROSITE-ProRule" id="PRU00339"/>
    </source>
</evidence>